<name>A0A1D2V8D5_9ASCO</name>
<keyword evidence="4 9" id="KW-0863">Zinc-finger</keyword>
<dbReference type="GO" id="GO:0008270">
    <property type="term" value="F:zinc ion binding"/>
    <property type="evidence" value="ECO:0007669"/>
    <property type="project" value="UniProtKB-KW"/>
</dbReference>
<evidence type="ECO:0000313" key="12">
    <source>
        <dbReference type="Proteomes" id="UP000095038"/>
    </source>
</evidence>
<dbReference type="SUPFAM" id="SSF57667">
    <property type="entry name" value="beta-beta-alpha zinc fingers"/>
    <property type="match status" value="1"/>
</dbReference>
<gene>
    <name evidence="11" type="ORF">ASCRUDRAFT_40106</name>
</gene>
<evidence type="ECO:0000256" key="9">
    <source>
        <dbReference type="PROSITE-ProRule" id="PRU00042"/>
    </source>
</evidence>
<dbReference type="GO" id="GO:0071467">
    <property type="term" value="P:cellular response to pH"/>
    <property type="evidence" value="ECO:0007669"/>
    <property type="project" value="UniProtKB-ARBA"/>
</dbReference>
<feature type="domain" description="C2H2-type" evidence="10">
    <location>
        <begin position="35"/>
        <end position="62"/>
    </location>
</feature>
<dbReference type="PANTHER" id="PTHR24394:SF44">
    <property type="entry name" value="ZINC FINGER PROTEIN 271-LIKE"/>
    <property type="match status" value="1"/>
</dbReference>
<dbReference type="InParanoid" id="A0A1D2V8D5"/>
<dbReference type="InterPro" id="IPR013087">
    <property type="entry name" value="Znf_C2H2_type"/>
</dbReference>
<dbReference type="GO" id="GO:0000981">
    <property type="term" value="F:DNA-binding transcription factor activity, RNA polymerase II-specific"/>
    <property type="evidence" value="ECO:0007669"/>
    <property type="project" value="TreeGrafter"/>
</dbReference>
<protein>
    <recommendedName>
        <fullName evidence="10">C2H2-type domain-containing protein</fullName>
    </recommendedName>
</protein>
<feature type="domain" description="C2H2-type" evidence="10">
    <location>
        <begin position="63"/>
        <end position="97"/>
    </location>
</feature>
<dbReference type="InterPro" id="IPR036236">
    <property type="entry name" value="Znf_C2H2_sf"/>
</dbReference>
<feature type="domain" description="C2H2-type" evidence="10">
    <location>
        <begin position="7"/>
        <end position="34"/>
    </location>
</feature>
<comment type="subcellular location">
    <subcellularLocation>
        <location evidence="1">Nucleus</location>
    </subcellularLocation>
</comment>
<keyword evidence="6" id="KW-0805">Transcription regulation</keyword>
<dbReference type="EMBL" id="KV454497">
    <property type="protein sequence ID" value="ODV57936.1"/>
    <property type="molecule type" value="Genomic_DNA"/>
</dbReference>
<keyword evidence="7" id="KW-0804">Transcription</keyword>
<dbReference type="GO" id="GO:0071248">
    <property type="term" value="P:cellular response to metal ion"/>
    <property type="evidence" value="ECO:0007669"/>
    <property type="project" value="UniProtKB-ARBA"/>
</dbReference>
<evidence type="ECO:0000256" key="3">
    <source>
        <dbReference type="ARBA" id="ARBA00022737"/>
    </source>
</evidence>
<dbReference type="PROSITE" id="PS00028">
    <property type="entry name" value="ZINC_FINGER_C2H2_1"/>
    <property type="match status" value="2"/>
</dbReference>
<evidence type="ECO:0000256" key="5">
    <source>
        <dbReference type="ARBA" id="ARBA00022833"/>
    </source>
</evidence>
<keyword evidence="12" id="KW-1185">Reference proteome</keyword>
<evidence type="ECO:0000256" key="7">
    <source>
        <dbReference type="ARBA" id="ARBA00023163"/>
    </source>
</evidence>
<evidence type="ECO:0000256" key="8">
    <source>
        <dbReference type="ARBA" id="ARBA00023242"/>
    </source>
</evidence>
<dbReference type="Gene3D" id="3.30.160.60">
    <property type="entry name" value="Classic Zinc Finger"/>
    <property type="match status" value="3"/>
</dbReference>
<dbReference type="GeneID" id="30964631"/>
<evidence type="ECO:0000256" key="6">
    <source>
        <dbReference type="ARBA" id="ARBA00023015"/>
    </source>
</evidence>
<keyword evidence="3" id="KW-0677">Repeat</keyword>
<accession>A0A1D2V8D5</accession>
<organism evidence="11 12">
    <name type="scientific">Ascoidea rubescens DSM 1968</name>
    <dbReference type="NCBI Taxonomy" id="1344418"/>
    <lineage>
        <taxon>Eukaryota</taxon>
        <taxon>Fungi</taxon>
        <taxon>Dikarya</taxon>
        <taxon>Ascomycota</taxon>
        <taxon>Saccharomycotina</taxon>
        <taxon>Saccharomycetes</taxon>
        <taxon>Ascoideaceae</taxon>
        <taxon>Ascoidea</taxon>
    </lineage>
</organism>
<dbReference type="SMART" id="SM00355">
    <property type="entry name" value="ZnF_C2H2"/>
    <property type="match status" value="2"/>
</dbReference>
<evidence type="ECO:0000256" key="4">
    <source>
        <dbReference type="ARBA" id="ARBA00022771"/>
    </source>
</evidence>
<dbReference type="GO" id="GO:0005634">
    <property type="term" value="C:nucleus"/>
    <property type="evidence" value="ECO:0007669"/>
    <property type="project" value="UniProtKB-SubCell"/>
</dbReference>
<dbReference type="FunFam" id="3.30.160.60:FF:000181">
    <property type="entry name" value="C2H2 type zinc finger protein"/>
    <property type="match status" value="1"/>
</dbReference>
<evidence type="ECO:0000256" key="1">
    <source>
        <dbReference type="ARBA" id="ARBA00004123"/>
    </source>
</evidence>
<reference evidence="12" key="1">
    <citation type="submission" date="2016-05" db="EMBL/GenBank/DDBJ databases">
        <title>Comparative genomics of biotechnologically important yeasts.</title>
        <authorList>
            <consortium name="DOE Joint Genome Institute"/>
            <person name="Riley R."/>
            <person name="Haridas S."/>
            <person name="Wolfe K.H."/>
            <person name="Lopes M.R."/>
            <person name="Hittinger C.T."/>
            <person name="Goker M."/>
            <person name="Salamov A."/>
            <person name="Wisecaver J."/>
            <person name="Long T.M."/>
            <person name="Aerts A.L."/>
            <person name="Barry K."/>
            <person name="Choi C."/>
            <person name="Clum A."/>
            <person name="Coughlan A.Y."/>
            <person name="Deshpande S."/>
            <person name="Douglass A.P."/>
            <person name="Hanson S.J."/>
            <person name="Klenk H.-P."/>
            <person name="Labutti K."/>
            <person name="Lapidus A."/>
            <person name="Lindquist E."/>
            <person name="Lipzen A."/>
            <person name="Meier-Kolthoff J.P."/>
            <person name="Ohm R.A."/>
            <person name="Otillar R.P."/>
            <person name="Pangilinan J."/>
            <person name="Peng Y."/>
            <person name="Rokas A."/>
            <person name="Rosa C.A."/>
            <person name="Scheuner C."/>
            <person name="Sibirny A.A."/>
            <person name="Slot J.C."/>
            <person name="Stielow J.B."/>
            <person name="Sun H."/>
            <person name="Kurtzman C.P."/>
            <person name="Blackwell M."/>
            <person name="Grigoriev I.V."/>
            <person name="Jeffries T.W."/>
        </authorList>
    </citation>
    <scope>NUCLEOTIDE SEQUENCE [LARGE SCALE GENOMIC DNA]</scope>
    <source>
        <strain evidence="12">DSM 1968</strain>
    </source>
</reference>
<dbReference type="PANTHER" id="PTHR24394">
    <property type="entry name" value="ZINC FINGER PROTEIN"/>
    <property type="match status" value="1"/>
</dbReference>
<dbReference type="RefSeq" id="XP_020044243.1">
    <property type="nucleotide sequence ID" value="XM_020190995.1"/>
</dbReference>
<proteinExistence type="predicted"/>
<keyword evidence="5" id="KW-0862">Zinc</keyword>
<evidence type="ECO:0000259" key="10">
    <source>
        <dbReference type="PROSITE" id="PS50157"/>
    </source>
</evidence>
<evidence type="ECO:0000313" key="11">
    <source>
        <dbReference type="EMBL" id="ODV57936.1"/>
    </source>
</evidence>
<dbReference type="Proteomes" id="UP000095038">
    <property type="component" value="Unassembled WGS sequence"/>
</dbReference>
<dbReference type="AlphaFoldDB" id="A0A1D2V8D5"/>
<sequence length="216" mass="25102">NNNNNTFTCDKCQKSFSRAYNLKSHQKTHSNEKPFPCKICGRPFARQHDRKRHEFLHQGIRNYKCGGYLKDNVTKWGCGRKFARSDALGRHFRTETGWLCIRPLLIESKQQEDYLKRQYQLNLNNHQIQNINMINNNNNNNLNSNLLPNLNTFDNQQSTSATGSNLNPNLFNNMNNSIMNNLYSGINFNEFDDPNSTNEMVITDLLKKASDFEESS</sequence>
<keyword evidence="8" id="KW-0539">Nucleus</keyword>
<dbReference type="STRING" id="1344418.A0A1D2V8D5"/>
<evidence type="ECO:0000256" key="2">
    <source>
        <dbReference type="ARBA" id="ARBA00022723"/>
    </source>
</evidence>
<dbReference type="Pfam" id="PF00096">
    <property type="entry name" value="zf-C2H2"/>
    <property type="match status" value="2"/>
</dbReference>
<keyword evidence="2" id="KW-0479">Metal-binding</keyword>
<dbReference type="OrthoDB" id="8117402at2759"/>
<dbReference type="PROSITE" id="PS50157">
    <property type="entry name" value="ZINC_FINGER_C2H2_2"/>
    <property type="match status" value="3"/>
</dbReference>
<feature type="non-terminal residue" evidence="11">
    <location>
        <position position="1"/>
    </location>
</feature>
<dbReference type="FunFam" id="3.30.160.60:FF:000096">
    <property type="entry name" value="Zinc finger and BTB domain-containing protein 18 isoform 1"/>
    <property type="match status" value="1"/>
</dbReference>